<evidence type="ECO:0000313" key="2">
    <source>
        <dbReference type="EMBL" id="RTZ89038.1"/>
    </source>
</evidence>
<feature type="region of interest" description="Disordered" evidence="1">
    <location>
        <begin position="144"/>
        <end position="189"/>
    </location>
</feature>
<protein>
    <recommendedName>
        <fullName evidence="4">Aminoglycoside phosphotransferase domain-containing protein</fullName>
    </recommendedName>
</protein>
<organism evidence="2 3">
    <name type="scientific">SAR324 cluster bacterium</name>
    <dbReference type="NCBI Taxonomy" id="2024889"/>
    <lineage>
        <taxon>Bacteria</taxon>
        <taxon>Deltaproteobacteria</taxon>
        <taxon>SAR324 cluster</taxon>
    </lineage>
</organism>
<evidence type="ECO:0008006" key="4">
    <source>
        <dbReference type="Google" id="ProtNLM"/>
    </source>
</evidence>
<sequence length="234" mass="26773">MTVTQPEWVEALKRPAAYLLKSPEKIKLLETTTSYLFRADDWLYKIKKMGNEYPTLAVKEAFCREECSLSQRFNPNWAVEVLPVNENNGDIKFGGTGGTTIEYALKMEALPDQWQLAQMLDKNKITTNNMVGIATKIADIHAMSPAKDKEAENAKNKEEIKKKDRDPEVSKILEPKGKESENATQNDLDFMMLKMTDPDQDMTEDDWKHMDVLGQQMEERFNAYIAEVKTREGG</sequence>
<evidence type="ECO:0000256" key="1">
    <source>
        <dbReference type="SAM" id="MobiDB-lite"/>
    </source>
</evidence>
<gene>
    <name evidence="2" type="ORF">DSY95_00235</name>
</gene>
<name>A0A432H097_9DELT</name>
<dbReference type="AlphaFoldDB" id="A0A432H097"/>
<comment type="caution">
    <text evidence="2">The sequence shown here is derived from an EMBL/GenBank/DDBJ whole genome shotgun (WGS) entry which is preliminary data.</text>
</comment>
<feature type="compositionally biased region" description="Basic and acidic residues" evidence="1">
    <location>
        <begin position="146"/>
        <end position="181"/>
    </location>
</feature>
<feature type="non-terminal residue" evidence="2">
    <location>
        <position position="234"/>
    </location>
</feature>
<accession>A0A432H097</accession>
<evidence type="ECO:0000313" key="3">
    <source>
        <dbReference type="Proteomes" id="UP000287719"/>
    </source>
</evidence>
<reference evidence="2 3" key="1">
    <citation type="submission" date="2018-06" db="EMBL/GenBank/DDBJ databases">
        <title>Combined omics and stable isotope probing to characterize newly discovered Mariana Back-Arc vent microbial communities.</title>
        <authorList>
            <person name="Trembath-Reichert E."/>
            <person name="Huber J.A."/>
        </authorList>
    </citation>
    <scope>NUCLEOTIDE SEQUENCE [LARGE SCALE GENOMIC DNA]</scope>
    <source>
        <strain evidence="2">MAG 54</strain>
    </source>
</reference>
<dbReference type="Proteomes" id="UP000287719">
    <property type="component" value="Unassembled WGS sequence"/>
</dbReference>
<proteinExistence type="predicted"/>
<dbReference type="EMBL" id="QNZJ01000010">
    <property type="protein sequence ID" value="RTZ89038.1"/>
    <property type="molecule type" value="Genomic_DNA"/>
</dbReference>